<dbReference type="GO" id="GO:0005829">
    <property type="term" value="C:cytosol"/>
    <property type="evidence" value="ECO:0007669"/>
    <property type="project" value="TreeGrafter"/>
</dbReference>
<dbReference type="InterPro" id="IPR027038">
    <property type="entry name" value="RanGap"/>
</dbReference>
<feature type="region of interest" description="Disordered" evidence="4">
    <location>
        <begin position="1"/>
        <end position="37"/>
    </location>
</feature>
<organism evidence="5 6">
    <name type="scientific">Seminavis robusta</name>
    <dbReference type="NCBI Taxonomy" id="568900"/>
    <lineage>
        <taxon>Eukaryota</taxon>
        <taxon>Sar</taxon>
        <taxon>Stramenopiles</taxon>
        <taxon>Ochrophyta</taxon>
        <taxon>Bacillariophyta</taxon>
        <taxon>Bacillariophyceae</taxon>
        <taxon>Bacillariophycidae</taxon>
        <taxon>Naviculales</taxon>
        <taxon>Naviculaceae</taxon>
        <taxon>Seminavis</taxon>
    </lineage>
</organism>
<evidence type="ECO:0000313" key="5">
    <source>
        <dbReference type="EMBL" id="CAB9517910.1"/>
    </source>
</evidence>
<dbReference type="GO" id="GO:0006913">
    <property type="term" value="P:nucleocytoplasmic transport"/>
    <property type="evidence" value="ECO:0007669"/>
    <property type="project" value="TreeGrafter"/>
</dbReference>
<reference evidence="5" key="1">
    <citation type="submission" date="2020-06" db="EMBL/GenBank/DDBJ databases">
        <authorList>
            <consortium name="Plant Systems Biology data submission"/>
        </authorList>
    </citation>
    <scope>NUCLEOTIDE SEQUENCE</scope>
    <source>
        <strain evidence="5">D6</strain>
    </source>
</reference>
<evidence type="ECO:0000256" key="3">
    <source>
        <dbReference type="ARBA" id="ARBA00022737"/>
    </source>
</evidence>
<dbReference type="PANTHER" id="PTHR24113:SF12">
    <property type="entry name" value="RAN GTPASE-ACTIVATING PROTEIN 1"/>
    <property type="match status" value="1"/>
</dbReference>
<feature type="compositionally biased region" description="Low complexity" evidence="4">
    <location>
        <begin position="17"/>
        <end position="26"/>
    </location>
</feature>
<dbReference type="InterPro" id="IPR032675">
    <property type="entry name" value="LRR_dom_sf"/>
</dbReference>
<dbReference type="SUPFAM" id="SSF52047">
    <property type="entry name" value="RNI-like"/>
    <property type="match status" value="1"/>
</dbReference>
<feature type="compositionally biased region" description="Basic and acidic residues" evidence="4">
    <location>
        <begin position="1"/>
        <end position="16"/>
    </location>
</feature>
<dbReference type="EMBL" id="CAICTM010000888">
    <property type="protein sequence ID" value="CAB9517910.1"/>
    <property type="molecule type" value="Genomic_DNA"/>
</dbReference>
<keyword evidence="2" id="KW-0433">Leucine-rich repeat</keyword>
<gene>
    <name evidence="5" type="ORF">SEMRO_890_G216770.1</name>
</gene>
<proteinExistence type="predicted"/>
<accession>A0A9N8EG82</accession>
<keyword evidence="1" id="KW-0343">GTPase activation</keyword>
<dbReference type="Proteomes" id="UP001153069">
    <property type="component" value="Unassembled WGS sequence"/>
</dbReference>
<keyword evidence="3" id="KW-0677">Repeat</keyword>
<dbReference type="GO" id="GO:0048471">
    <property type="term" value="C:perinuclear region of cytoplasm"/>
    <property type="evidence" value="ECO:0007669"/>
    <property type="project" value="TreeGrafter"/>
</dbReference>
<evidence type="ECO:0000256" key="4">
    <source>
        <dbReference type="SAM" id="MobiDB-lite"/>
    </source>
</evidence>
<dbReference type="Gene3D" id="3.80.10.10">
    <property type="entry name" value="Ribonuclease Inhibitor"/>
    <property type="match status" value="1"/>
</dbReference>
<evidence type="ECO:0000313" key="6">
    <source>
        <dbReference type="Proteomes" id="UP001153069"/>
    </source>
</evidence>
<comment type="caution">
    <text evidence="5">The sequence shown here is derived from an EMBL/GenBank/DDBJ whole genome shotgun (WGS) entry which is preliminary data.</text>
</comment>
<evidence type="ECO:0000256" key="1">
    <source>
        <dbReference type="ARBA" id="ARBA00022468"/>
    </source>
</evidence>
<keyword evidence="6" id="KW-1185">Reference proteome</keyword>
<dbReference type="GO" id="GO:0031267">
    <property type="term" value="F:small GTPase binding"/>
    <property type="evidence" value="ECO:0007669"/>
    <property type="project" value="TreeGrafter"/>
</dbReference>
<dbReference type="PANTHER" id="PTHR24113">
    <property type="entry name" value="RAN GTPASE-ACTIVATING PROTEIN 1"/>
    <property type="match status" value="1"/>
</dbReference>
<dbReference type="GO" id="GO:0005096">
    <property type="term" value="F:GTPase activator activity"/>
    <property type="evidence" value="ECO:0007669"/>
    <property type="project" value="UniProtKB-KW"/>
</dbReference>
<dbReference type="GO" id="GO:0005634">
    <property type="term" value="C:nucleus"/>
    <property type="evidence" value="ECO:0007669"/>
    <property type="project" value="TreeGrafter"/>
</dbReference>
<evidence type="ECO:0000256" key="2">
    <source>
        <dbReference type="ARBA" id="ARBA00022614"/>
    </source>
</evidence>
<dbReference type="AlphaFoldDB" id="A0A9N8EG82"/>
<protein>
    <submittedName>
        <fullName evidence="5">Leucine-rich repeat protein</fullName>
    </submittedName>
</protein>
<name>A0A9N8EG82_9STRA</name>
<sequence>MAKEEPTAEAHKEDSSSNKSGTTNKKAAANAEEVPHLKEEDPIRRRLCGTNLNLWLWSKQEEAKLEHAGSRLLELMAKSADQVETVDVGADLWTHLPAEDATKVLEAVAELPKLKWVRFSLLGASSQSTETPERASLPIKVLARIASHATELEHLILEDVVLDGTAADWRDVIDGLQSLAVMAHIRLEKYSFTDNSIDLGGLVTVLSSLPNFTTLEVFAPEPPPSFKSQGYHLPAMALECLVRASKSVQVLRLSGLDVRDEHLSKLVGPLSDKKQTLKELLIWRAEITEKGAGSLADALKTNTSLLKLNLNDNDGMGSRGCQTLFEAVSGSNLEELCVGYCHHMDTECRQALLSLVASNNCSLNGKLKRLETCFSWPLETTVQYVAEFGDKLVHSLRDPDQVLMFLRLYCDQRHGDDTKELHWGSFWEKRPIEDDADEKEE</sequence>